<name>A0A3N0F0P3_SINP1</name>
<proteinExistence type="predicted"/>
<dbReference type="PANTHER" id="PTHR38436">
    <property type="entry name" value="POLYKETIDE CYCLASE SNOAL-LIKE DOMAIN"/>
    <property type="match status" value="1"/>
</dbReference>
<dbReference type="SUPFAM" id="SSF54427">
    <property type="entry name" value="NTF2-like"/>
    <property type="match status" value="1"/>
</dbReference>
<evidence type="ECO:0000313" key="1">
    <source>
        <dbReference type="EMBL" id="RNL93537.1"/>
    </source>
</evidence>
<keyword evidence="2" id="KW-1185">Reference proteome</keyword>
<evidence type="ECO:0000313" key="2">
    <source>
        <dbReference type="Proteomes" id="UP000267469"/>
    </source>
</evidence>
<sequence length="193" mass="22104">MPRKHLCSTNDGKAGQTWTFISNNLILRNCLRCLKRFLRNPWKKALISLHWWFKSCTMTTEQNKAVITRFNKEVIEGKDLSIMDEIFNPDFINRTVRPGFSPGPEGMSRFLTDVLWKAFSEIHVDIHSQVAEGDMVSTRKTIGGKHIGNFAGIPASGKPVKLRIMDMVRLKEGKYAEHWSVMDMHDVIKQISG</sequence>
<dbReference type="InterPro" id="IPR032710">
    <property type="entry name" value="NTF2-like_dom_sf"/>
</dbReference>
<dbReference type="EMBL" id="RJTM01000011">
    <property type="protein sequence ID" value="RNL93537.1"/>
    <property type="molecule type" value="Genomic_DNA"/>
</dbReference>
<accession>A0A3N0F0P3</accession>
<gene>
    <name evidence="1" type="ORF">ED312_02485</name>
</gene>
<dbReference type="PANTHER" id="PTHR38436:SF1">
    <property type="entry name" value="ESTER CYCLASE"/>
    <property type="match status" value="1"/>
</dbReference>
<dbReference type="Proteomes" id="UP000267469">
    <property type="component" value="Unassembled WGS sequence"/>
</dbReference>
<dbReference type="GO" id="GO:0030638">
    <property type="term" value="P:polyketide metabolic process"/>
    <property type="evidence" value="ECO:0007669"/>
    <property type="project" value="InterPro"/>
</dbReference>
<reference evidence="1 2" key="1">
    <citation type="submission" date="2018-10" db="EMBL/GenBank/DDBJ databases">
        <title>Sinomicrobium pectinilyticum sp. nov., a pectinase-producing bacterium isolated from alkaline and saline soil, and emended description of the genus Sinomicrobium.</title>
        <authorList>
            <person name="Cheng B."/>
            <person name="Li C."/>
            <person name="Lai Q."/>
            <person name="Du M."/>
            <person name="Shao Z."/>
            <person name="Xu P."/>
            <person name="Yang C."/>
        </authorList>
    </citation>
    <scope>NUCLEOTIDE SEQUENCE [LARGE SCALE GENOMIC DNA]</scope>
    <source>
        <strain evidence="1 2">5DNS001</strain>
    </source>
</reference>
<dbReference type="Gene3D" id="3.10.450.50">
    <property type="match status" value="1"/>
</dbReference>
<dbReference type="InterPro" id="IPR009959">
    <property type="entry name" value="Cyclase_SnoaL-like"/>
</dbReference>
<organism evidence="1 2">
    <name type="scientific">Sinomicrobium pectinilyticum</name>
    <dbReference type="NCBI Taxonomy" id="1084421"/>
    <lineage>
        <taxon>Bacteria</taxon>
        <taxon>Pseudomonadati</taxon>
        <taxon>Bacteroidota</taxon>
        <taxon>Flavobacteriia</taxon>
        <taxon>Flavobacteriales</taxon>
        <taxon>Flavobacteriaceae</taxon>
        <taxon>Sinomicrobium</taxon>
    </lineage>
</organism>
<dbReference type="Pfam" id="PF07366">
    <property type="entry name" value="SnoaL"/>
    <property type="match status" value="1"/>
</dbReference>
<comment type="caution">
    <text evidence="1">The sequence shown here is derived from an EMBL/GenBank/DDBJ whole genome shotgun (WGS) entry which is preliminary data.</text>
</comment>
<protein>
    <submittedName>
        <fullName evidence="1">Ester cyclase</fullName>
    </submittedName>
</protein>
<dbReference type="OrthoDB" id="7876517at2"/>
<dbReference type="AlphaFoldDB" id="A0A3N0F0P3"/>